<keyword evidence="2" id="KW-0472">Membrane</keyword>
<feature type="transmembrane region" description="Helical" evidence="2">
    <location>
        <begin position="58"/>
        <end position="79"/>
    </location>
</feature>
<sequence length="124" mass="14455">MHFSVRDFSRGWQGSRVRMNARKGWRLAPLYLLWCLWREIKRIILESKEMPLCRFKDSFLKILYFWVIGSYSFCVNSYVDFFGMIEIVKDGNIAGLGRGTPPPTSPHEKKIDPQPRDGMGQGSH</sequence>
<reference evidence="3" key="1">
    <citation type="submission" date="2019-08" db="EMBL/GenBank/DDBJ databases">
        <title>Reference gene set and small RNA set construction with multiple tissues from Davidia involucrata Baill.</title>
        <authorList>
            <person name="Yang H."/>
            <person name="Zhou C."/>
            <person name="Li G."/>
            <person name="Wang J."/>
            <person name="Gao P."/>
            <person name="Wang M."/>
            <person name="Wang R."/>
            <person name="Zhao Y."/>
        </authorList>
    </citation>
    <scope>NUCLEOTIDE SEQUENCE</scope>
    <source>
        <tissue evidence="3">Mixed with DoveR01_LX</tissue>
    </source>
</reference>
<evidence type="ECO:0000256" key="1">
    <source>
        <dbReference type="SAM" id="MobiDB-lite"/>
    </source>
</evidence>
<feature type="compositionally biased region" description="Basic and acidic residues" evidence="1">
    <location>
        <begin position="106"/>
        <end position="115"/>
    </location>
</feature>
<gene>
    <name evidence="3" type="ORF">Din_020709</name>
</gene>
<protein>
    <submittedName>
        <fullName evidence="3">Uncharacterized protein</fullName>
    </submittedName>
</protein>
<feature type="region of interest" description="Disordered" evidence="1">
    <location>
        <begin position="96"/>
        <end position="124"/>
    </location>
</feature>
<keyword evidence="2" id="KW-1133">Transmembrane helix</keyword>
<dbReference type="EMBL" id="GHES01020709">
    <property type="protein sequence ID" value="MPA51268.1"/>
    <property type="molecule type" value="Transcribed_RNA"/>
</dbReference>
<evidence type="ECO:0000256" key="2">
    <source>
        <dbReference type="SAM" id="Phobius"/>
    </source>
</evidence>
<accession>A0A5B7A5V1</accession>
<dbReference type="AlphaFoldDB" id="A0A5B7A5V1"/>
<keyword evidence="2" id="KW-0812">Transmembrane</keyword>
<proteinExistence type="predicted"/>
<organism evidence="3">
    <name type="scientific">Davidia involucrata</name>
    <name type="common">Dove tree</name>
    <dbReference type="NCBI Taxonomy" id="16924"/>
    <lineage>
        <taxon>Eukaryota</taxon>
        <taxon>Viridiplantae</taxon>
        <taxon>Streptophyta</taxon>
        <taxon>Embryophyta</taxon>
        <taxon>Tracheophyta</taxon>
        <taxon>Spermatophyta</taxon>
        <taxon>Magnoliopsida</taxon>
        <taxon>eudicotyledons</taxon>
        <taxon>Gunneridae</taxon>
        <taxon>Pentapetalae</taxon>
        <taxon>asterids</taxon>
        <taxon>Cornales</taxon>
        <taxon>Nyssaceae</taxon>
        <taxon>Davidia</taxon>
    </lineage>
</organism>
<evidence type="ECO:0000313" key="3">
    <source>
        <dbReference type="EMBL" id="MPA51268.1"/>
    </source>
</evidence>
<name>A0A5B7A5V1_DAVIN</name>